<evidence type="ECO:0008006" key="4">
    <source>
        <dbReference type="Google" id="ProtNLM"/>
    </source>
</evidence>
<feature type="transmembrane region" description="Helical" evidence="1">
    <location>
        <begin position="446"/>
        <end position="466"/>
    </location>
</feature>
<protein>
    <recommendedName>
        <fullName evidence="4">Squalene cyclase C-terminal domain-containing protein</fullName>
    </recommendedName>
</protein>
<dbReference type="Gene3D" id="1.50.10.20">
    <property type="match status" value="1"/>
</dbReference>
<dbReference type="InterPro" id="IPR008930">
    <property type="entry name" value="Terpenoid_cyclase/PrenylTrfase"/>
</dbReference>
<evidence type="ECO:0000313" key="3">
    <source>
        <dbReference type="Proteomes" id="UP000017048"/>
    </source>
</evidence>
<dbReference type="STRING" id="1824.SAMN05444423_104536"/>
<sequence length="468" mass="49997">MVDLRTRIDLAVRWLERTQKSDGQGGAGWGWVDDVPPNPQNTAEVVCAVHAVCSLGPRAGEMASPTGGVLPHTEEQPPTVREVLPRADEVITLLRRRSVRHGTQPWEFDEPIDTAWRLRALLVLGVPHDDPDVERAARQLRATQNSESGGWGFSGATDPDTESITVTTAVLHALAAVTPTDEASAACVRSGVGFLVRAYREDAFEGPAMASTALIVSVLSLPECAALGGRRARRVVSSGVRTLLGLLRGGGDRVEEETFARGPLLHSWRHLGLHLAVAAVATAEPKAVLDPVLRESLIELLDLQETAQAHVRTGGFRTSRHGPFASYATTIALEAMVATQRALLTHINPGEALDLFCRTDGRHHTDGRRIVGWGRHGVVLNSYAGSLFALLTGAAGATIMLMSIAFTTAQNKAGMRALLIWGMAVLAIGAYIALITRLPAVPSARIYAGVFTTLTAIAIPVITFMLSS</sequence>
<accession>U5EBF3</accession>
<keyword evidence="3" id="KW-1185">Reference proteome</keyword>
<keyword evidence="1" id="KW-0472">Membrane</keyword>
<dbReference type="AlphaFoldDB" id="U5EBF3"/>
<dbReference type="GeneID" id="91516158"/>
<dbReference type="eggNOG" id="ENOG5032PA7">
    <property type="taxonomic scope" value="Bacteria"/>
</dbReference>
<reference evidence="2 3" key="1">
    <citation type="journal article" date="2014" name="BMC Genomics">
        <title>Genome based analysis of type-I polyketide synthase and nonribosomal peptide synthetase gene clusters in seven strains of five representative Nocardia species.</title>
        <authorList>
            <person name="Komaki H."/>
            <person name="Ichikawa N."/>
            <person name="Hosoyama A."/>
            <person name="Takahashi-Nakaguchi A."/>
            <person name="Matsuzawa T."/>
            <person name="Suzuki K."/>
            <person name="Fujita N."/>
            <person name="Gonoi T."/>
        </authorList>
    </citation>
    <scope>NUCLEOTIDE SEQUENCE [LARGE SCALE GENOMIC DNA]</scope>
    <source>
        <strain evidence="2 3">NBRC 15531</strain>
    </source>
</reference>
<evidence type="ECO:0000313" key="2">
    <source>
        <dbReference type="EMBL" id="GAD87457.1"/>
    </source>
</evidence>
<dbReference type="OrthoDB" id="4561899at2"/>
<proteinExistence type="predicted"/>
<feature type="transmembrane region" description="Helical" evidence="1">
    <location>
        <begin position="418"/>
        <end position="440"/>
    </location>
</feature>
<dbReference type="SUPFAM" id="SSF48239">
    <property type="entry name" value="Terpenoid cyclases/Protein prenyltransferases"/>
    <property type="match status" value="1"/>
</dbReference>
<dbReference type="RefSeq" id="WP_019046051.1">
    <property type="nucleotide sequence ID" value="NZ_BAFO02000034.1"/>
</dbReference>
<keyword evidence="1" id="KW-0812">Transmembrane</keyword>
<dbReference type="EMBL" id="BAFO02000034">
    <property type="protein sequence ID" value="GAD87457.1"/>
    <property type="molecule type" value="Genomic_DNA"/>
</dbReference>
<feature type="transmembrane region" description="Helical" evidence="1">
    <location>
        <begin position="383"/>
        <end position="406"/>
    </location>
</feature>
<keyword evidence="1" id="KW-1133">Transmembrane helix</keyword>
<organism evidence="2 3">
    <name type="scientific">Nocardia asteroides NBRC 15531</name>
    <dbReference type="NCBI Taxonomy" id="1110697"/>
    <lineage>
        <taxon>Bacteria</taxon>
        <taxon>Bacillati</taxon>
        <taxon>Actinomycetota</taxon>
        <taxon>Actinomycetes</taxon>
        <taxon>Mycobacteriales</taxon>
        <taxon>Nocardiaceae</taxon>
        <taxon>Nocardia</taxon>
    </lineage>
</organism>
<name>U5EBF3_NOCAS</name>
<comment type="caution">
    <text evidence="2">The sequence shown here is derived from an EMBL/GenBank/DDBJ whole genome shotgun (WGS) entry which is preliminary data.</text>
</comment>
<dbReference type="Proteomes" id="UP000017048">
    <property type="component" value="Unassembled WGS sequence"/>
</dbReference>
<gene>
    <name evidence="2" type="ORF">NCAST_34_05870</name>
</gene>
<evidence type="ECO:0000256" key="1">
    <source>
        <dbReference type="SAM" id="Phobius"/>
    </source>
</evidence>